<dbReference type="SMART" id="SM00443">
    <property type="entry name" value="G_patch"/>
    <property type="match status" value="1"/>
</dbReference>
<comment type="similarity">
    <text evidence="2 7">Belongs to the TFP11/STIP family.</text>
</comment>
<dbReference type="InterPro" id="IPR022783">
    <property type="entry name" value="GCFC_dom"/>
</dbReference>
<evidence type="ECO:0000256" key="2">
    <source>
        <dbReference type="ARBA" id="ARBA00010900"/>
    </source>
</evidence>
<feature type="compositionally biased region" description="Acidic residues" evidence="8">
    <location>
        <begin position="114"/>
        <end position="127"/>
    </location>
</feature>
<gene>
    <name evidence="11" type="primary">LOC107268597</name>
</gene>
<comment type="subcellular location">
    <subcellularLocation>
        <location evidence="1 7">Nucleus</location>
    </subcellularLocation>
</comment>
<dbReference type="GO" id="GO:0003676">
    <property type="term" value="F:nucleic acid binding"/>
    <property type="evidence" value="ECO:0007669"/>
    <property type="project" value="InterPro"/>
</dbReference>
<dbReference type="PIRSF" id="PIRSF017706">
    <property type="entry name" value="TFIP11"/>
    <property type="match status" value="1"/>
</dbReference>
<dbReference type="InterPro" id="IPR000467">
    <property type="entry name" value="G_patch_dom"/>
</dbReference>
<dbReference type="PANTHER" id="PTHR23329">
    <property type="entry name" value="TUFTELIN-INTERACTING PROTEIN 11-RELATED"/>
    <property type="match status" value="1"/>
</dbReference>
<reference evidence="11" key="1">
    <citation type="submission" date="2025-08" db="UniProtKB">
        <authorList>
            <consortium name="RefSeq"/>
        </authorList>
    </citation>
    <scope>IDENTIFICATION</scope>
</reference>
<keyword evidence="4 7" id="KW-0747">Spliceosome</keyword>
<sequence length="867" mass="98796">MRGDEDTGGELGSQRQPLPTSVHGHCSHLQISLDVRGCAPACACVRGHLHGSFRRCVIVGIWADDSDEEDVPARPSFKSYDKGPKNYTAPVSFVAGGIQQAGKPKEEQSKEGTKDDDDDDDEDDDDDQRGSRRREFTLNSSSDSDTGTPRESRSRTQQPSFSINLDSDVAGLRRKKAPINPLLMKSGVGSWEVHTKGIGAKLLLRMGFEPGKGLGKQLQGISAPVEAHLRKGRGAIGAYGPEKVAKVPEKKKDEDIEEAKAFKAKLSQWRKGGEAGTVSSKKRSRYVYRSVDQVLEDGKSKPERKVPTSSELSRVKVIDMTGPECRVLSGYHAIAGGQRRPDEGTLTTDSKTRLNFSLPELQHNLDLLVDMCEQDIIRNDRRTRYLNDRVVALEAENKNLTKVVDRHGQLIVTLENVLAVVDKLTDDSNDLSLEEIAMAFRNLQDSYYEEYKMYELGELAGSLVSVKVKDKLATWNPLMHPKEYMEVFSEWKDILETGRGTLSHSQTMHPYDRLIWTAWMPSIRGAVQQWISKQPDPLIELIEYWIPLLPSWILENIIDLLVLPKLTLEVEEWNPLTDTVPIHTWIHPWLPLMRNRLDSLVYPIIRRKLGSAMGGWHPSDRSARLMLQPWVDVFDKGDMQAFLVKNIIPKLEDALLQLDINPHQQHLDKWNWVYEWKEMLSVHAMAGLLDNQFFPKWLRALAIWLSHMPSYEQVIKWYMGWKSMFSEKLLDEPRIKDHFKKALEMIRNTLVEPQARPPGPIEQVPYMTNLDQMPSMSQIPTMAQQRFVSLSRTMTQTPRDYKDFVQEKCEERGILFMPISNRYKDDKQVYKLGNVQAYIDGEMLFVSRGSGTWAPIQLNAILEMAEL</sequence>
<evidence type="ECO:0000256" key="1">
    <source>
        <dbReference type="ARBA" id="ARBA00004123"/>
    </source>
</evidence>
<feature type="compositionally biased region" description="Polar residues" evidence="8">
    <location>
        <begin position="155"/>
        <end position="165"/>
    </location>
</feature>
<feature type="compositionally biased region" description="Basic and acidic residues" evidence="8">
    <location>
        <begin position="103"/>
        <end position="113"/>
    </location>
</feature>
<dbReference type="AlphaFoldDB" id="A0AAJ7W215"/>
<evidence type="ECO:0000256" key="6">
    <source>
        <dbReference type="ARBA" id="ARBA00023242"/>
    </source>
</evidence>
<feature type="region of interest" description="Disordered" evidence="8">
    <location>
        <begin position="97"/>
        <end position="169"/>
    </location>
</feature>
<evidence type="ECO:0000313" key="11">
    <source>
        <dbReference type="RefSeq" id="XP_024941645.1"/>
    </source>
</evidence>
<dbReference type="InterPro" id="IPR045211">
    <property type="entry name" value="TFP11/STIP/Ntr1"/>
</dbReference>
<dbReference type="Pfam" id="PF07842">
    <property type="entry name" value="GCFC"/>
    <property type="match status" value="1"/>
</dbReference>
<dbReference type="Pfam" id="PF01585">
    <property type="entry name" value="G-patch"/>
    <property type="match status" value="1"/>
</dbReference>
<keyword evidence="3 7" id="KW-0507">mRNA processing</keyword>
<dbReference type="GO" id="GO:0000390">
    <property type="term" value="P:spliceosomal complex disassembly"/>
    <property type="evidence" value="ECO:0007669"/>
    <property type="project" value="InterPro"/>
</dbReference>
<evidence type="ECO:0000256" key="7">
    <source>
        <dbReference type="PIRNR" id="PIRNR017706"/>
    </source>
</evidence>
<evidence type="ECO:0000256" key="5">
    <source>
        <dbReference type="ARBA" id="ARBA00023187"/>
    </source>
</evidence>
<dbReference type="GeneID" id="107268597"/>
<dbReference type="CTD" id="44238"/>
<protein>
    <submittedName>
        <fullName evidence="11">Septin-interacting protein 1 isoform X1</fullName>
    </submittedName>
</protein>
<keyword evidence="6 7" id="KW-0539">Nucleus</keyword>
<evidence type="ECO:0000256" key="8">
    <source>
        <dbReference type="SAM" id="MobiDB-lite"/>
    </source>
</evidence>
<proteinExistence type="inferred from homology"/>
<evidence type="ECO:0000256" key="4">
    <source>
        <dbReference type="ARBA" id="ARBA00022728"/>
    </source>
</evidence>
<dbReference type="Pfam" id="PF12457">
    <property type="entry name" value="TIP_N"/>
    <property type="match status" value="1"/>
</dbReference>
<evidence type="ECO:0000259" key="9">
    <source>
        <dbReference type="PROSITE" id="PS50174"/>
    </source>
</evidence>
<name>A0AAJ7W215_CEPCN</name>
<dbReference type="RefSeq" id="XP_024941645.1">
    <property type="nucleotide sequence ID" value="XM_025085877.1"/>
</dbReference>
<keyword evidence="10" id="KW-1185">Reference proteome</keyword>
<organism evidence="10 11">
    <name type="scientific">Cephus cinctus</name>
    <name type="common">Wheat stem sawfly</name>
    <dbReference type="NCBI Taxonomy" id="211228"/>
    <lineage>
        <taxon>Eukaryota</taxon>
        <taxon>Metazoa</taxon>
        <taxon>Ecdysozoa</taxon>
        <taxon>Arthropoda</taxon>
        <taxon>Hexapoda</taxon>
        <taxon>Insecta</taxon>
        <taxon>Pterygota</taxon>
        <taxon>Neoptera</taxon>
        <taxon>Endopterygota</taxon>
        <taxon>Hymenoptera</taxon>
        <taxon>Cephoidea</taxon>
        <taxon>Cephidae</taxon>
        <taxon>Cephus</taxon>
    </lineage>
</organism>
<feature type="compositionally biased region" description="Polar residues" evidence="8">
    <location>
        <begin position="137"/>
        <end position="147"/>
    </location>
</feature>
<dbReference type="InterPro" id="IPR022159">
    <property type="entry name" value="STIP/TFIP11_N"/>
</dbReference>
<evidence type="ECO:0000256" key="3">
    <source>
        <dbReference type="ARBA" id="ARBA00022664"/>
    </source>
</evidence>
<dbReference type="Proteomes" id="UP000694920">
    <property type="component" value="Unplaced"/>
</dbReference>
<evidence type="ECO:0000313" key="10">
    <source>
        <dbReference type="Proteomes" id="UP000694920"/>
    </source>
</evidence>
<dbReference type="PANTHER" id="PTHR23329:SF1">
    <property type="entry name" value="TUFTELIN-INTERACTING PROTEIN 11"/>
    <property type="match status" value="1"/>
</dbReference>
<dbReference type="GO" id="GO:0071008">
    <property type="term" value="C:U2-type post-mRNA release spliceosomal complex"/>
    <property type="evidence" value="ECO:0007669"/>
    <property type="project" value="TreeGrafter"/>
</dbReference>
<keyword evidence="5 7" id="KW-0508">mRNA splicing</keyword>
<accession>A0AAJ7W215</accession>
<feature type="domain" description="G-patch" evidence="9">
    <location>
        <begin position="195"/>
        <end position="241"/>
    </location>
</feature>
<dbReference type="InterPro" id="IPR024933">
    <property type="entry name" value="TFP11"/>
</dbReference>
<dbReference type="PROSITE" id="PS50174">
    <property type="entry name" value="G_PATCH"/>
    <property type="match status" value="1"/>
</dbReference>
<feature type="region of interest" description="Disordered" evidence="8">
    <location>
        <begin position="1"/>
        <end position="24"/>
    </location>
</feature>